<dbReference type="SUPFAM" id="SSF52540">
    <property type="entry name" value="P-loop containing nucleoside triphosphate hydrolases"/>
    <property type="match status" value="1"/>
</dbReference>
<keyword evidence="3" id="KW-0548">Nucleotidyltransferase</keyword>
<dbReference type="Proteomes" id="UP000094828">
    <property type="component" value="Unassembled WGS sequence"/>
</dbReference>
<name>A0A1C3EJY6_9PLAN</name>
<dbReference type="PANTHER" id="PTHR34388">
    <property type="entry name" value="DNA POLYMERASE III SUBUNIT DELTA"/>
    <property type="match status" value="1"/>
</dbReference>
<dbReference type="AlphaFoldDB" id="A0A1C3EJY6"/>
<dbReference type="SUPFAM" id="SSF48019">
    <property type="entry name" value="post-AAA+ oligomerization domain-like"/>
    <property type="match status" value="1"/>
</dbReference>
<evidence type="ECO:0000313" key="8">
    <source>
        <dbReference type="EMBL" id="ODA33551.1"/>
    </source>
</evidence>
<dbReference type="Gene3D" id="1.20.272.10">
    <property type="match status" value="1"/>
</dbReference>
<evidence type="ECO:0000256" key="6">
    <source>
        <dbReference type="ARBA" id="ARBA00034754"/>
    </source>
</evidence>
<keyword evidence="4" id="KW-0235">DNA replication</keyword>
<dbReference type="GO" id="GO:0003887">
    <property type="term" value="F:DNA-directed DNA polymerase activity"/>
    <property type="evidence" value="ECO:0007669"/>
    <property type="project" value="UniProtKB-KW"/>
</dbReference>
<dbReference type="RefSeq" id="WP_068846868.1">
    <property type="nucleotide sequence ID" value="NZ_LYDR01000051.1"/>
</dbReference>
<dbReference type="EMBL" id="LYDR01000051">
    <property type="protein sequence ID" value="ODA33551.1"/>
    <property type="molecule type" value="Genomic_DNA"/>
</dbReference>
<protein>
    <recommendedName>
        <fullName evidence="1">DNA-directed DNA polymerase</fullName>
        <ecNumber evidence="1">2.7.7.7</ecNumber>
    </recommendedName>
</protein>
<dbReference type="InterPro" id="IPR008921">
    <property type="entry name" value="DNA_pol3_clamp-load_cplx_C"/>
</dbReference>
<keyword evidence="2" id="KW-0808">Transferase</keyword>
<dbReference type="EC" id="2.7.7.7" evidence="1"/>
<evidence type="ECO:0000256" key="5">
    <source>
        <dbReference type="ARBA" id="ARBA00022932"/>
    </source>
</evidence>
<dbReference type="STRING" id="1841610.A6X21_18550"/>
<dbReference type="PANTHER" id="PTHR34388:SF1">
    <property type="entry name" value="DNA POLYMERASE III SUBUNIT DELTA"/>
    <property type="match status" value="1"/>
</dbReference>
<dbReference type="GO" id="GO:0009360">
    <property type="term" value="C:DNA polymerase III complex"/>
    <property type="evidence" value="ECO:0007669"/>
    <property type="project" value="TreeGrafter"/>
</dbReference>
<comment type="caution">
    <text evidence="8">The sequence shown here is derived from an EMBL/GenBank/DDBJ whole genome shotgun (WGS) entry which is preliminary data.</text>
</comment>
<comment type="similarity">
    <text evidence="6">Belongs to the DNA polymerase HolA subunit family.</text>
</comment>
<accession>A0A1C3EJY6</accession>
<sequence>MHATEFLADLQPTLPPVIICVGTQWKLRQNVLARLIELALGGDDASLTRLSGKSAEWPNVKDELSMVSMWGDRRLIVIEEADDFVSKYRGSIEKYFEQPAKKSILVLEVKSLPKTTRIAKLCASKGLEVDCSELKGPALNKWLTNLAKVQFGKTLTREALALLVELVGEDLGTYEQELSKLSSYAGARTQIELEDVRSMVGGWTTETTWSMTDAARDGQLARSLECLEDLLRANEAPQKLLGGISFVYRKLAIAAELSRSMPLPQAMKEAGVFPRDQGAVEAYFRRIGRARADRLYQILLEADLGLKGGSKLPERIQMERLLMQLSGK</sequence>
<evidence type="ECO:0000256" key="4">
    <source>
        <dbReference type="ARBA" id="ARBA00022705"/>
    </source>
</evidence>
<reference evidence="8 9" key="1">
    <citation type="submission" date="2016-05" db="EMBL/GenBank/DDBJ databases">
        <title>Genomic and physiological characterization of Planctopirus sp. isolated from fresh water lake.</title>
        <authorList>
            <person name="Subhash Y."/>
            <person name="Ramana C."/>
        </authorList>
    </citation>
    <scope>NUCLEOTIDE SEQUENCE [LARGE SCALE GENOMIC DNA]</scope>
    <source>
        <strain evidence="8 9">JC280</strain>
    </source>
</reference>
<dbReference type="InterPro" id="IPR005790">
    <property type="entry name" value="DNA_polIII_delta"/>
</dbReference>
<evidence type="ECO:0000256" key="7">
    <source>
        <dbReference type="ARBA" id="ARBA00049244"/>
    </source>
</evidence>
<evidence type="ECO:0000256" key="3">
    <source>
        <dbReference type="ARBA" id="ARBA00022695"/>
    </source>
</evidence>
<dbReference type="GO" id="GO:0003677">
    <property type="term" value="F:DNA binding"/>
    <property type="evidence" value="ECO:0007669"/>
    <property type="project" value="InterPro"/>
</dbReference>
<keyword evidence="5" id="KW-0239">DNA-directed DNA polymerase</keyword>
<gene>
    <name evidence="8" type="ORF">A6X21_18550</name>
</gene>
<dbReference type="GO" id="GO:0006261">
    <property type="term" value="P:DNA-templated DNA replication"/>
    <property type="evidence" value="ECO:0007669"/>
    <property type="project" value="TreeGrafter"/>
</dbReference>
<dbReference type="OrthoDB" id="269621at2"/>
<keyword evidence="9" id="KW-1185">Reference proteome</keyword>
<organism evidence="8 9">
    <name type="scientific">Planctopirus hydrillae</name>
    <dbReference type="NCBI Taxonomy" id="1841610"/>
    <lineage>
        <taxon>Bacteria</taxon>
        <taxon>Pseudomonadati</taxon>
        <taxon>Planctomycetota</taxon>
        <taxon>Planctomycetia</taxon>
        <taxon>Planctomycetales</taxon>
        <taxon>Planctomycetaceae</taxon>
        <taxon>Planctopirus</taxon>
    </lineage>
</organism>
<dbReference type="Gene3D" id="1.10.8.60">
    <property type="match status" value="1"/>
</dbReference>
<dbReference type="Gene3D" id="3.40.50.300">
    <property type="entry name" value="P-loop containing nucleotide triphosphate hydrolases"/>
    <property type="match status" value="1"/>
</dbReference>
<evidence type="ECO:0000256" key="1">
    <source>
        <dbReference type="ARBA" id="ARBA00012417"/>
    </source>
</evidence>
<evidence type="ECO:0000256" key="2">
    <source>
        <dbReference type="ARBA" id="ARBA00022679"/>
    </source>
</evidence>
<evidence type="ECO:0000313" key="9">
    <source>
        <dbReference type="Proteomes" id="UP000094828"/>
    </source>
</evidence>
<proteinExistence type="inferred from homology"/>
<dbReference type="InterPro" id="IPR027417">
    <property type="entry name" value="P-loop_NTPase"/>
</dbReference>
<comment type="catalytic activity">
    <reaction evidence="7">
        <text>DNA(n) + a 2'-deoxyribonucleoside 5'-triphosphate = DNA(n+1) + diphosphate</text>
        <dbReference type="Rhea" id="RHEA:22508"/>
        <dbReference type="Rhea" id="RHEA-COMP:17339"/>
        <dbReference type="Rhea" id="RHEA-COMP:17340"/>
        <dbReference type="ChEBI" id="CHEBI:33019"/>
        <dbReference type="ChEBI" id="CHEBI:61560"/>
        <dbReference type="ChEBI" id="CHEBI:173112"/>
        <dbReference type="EC" id="2.7.7.7"/>
    </reaction>
</comment>
<dbReference type="NCBIfam" id="TIGR01128">
    <property type="entry name" value="holA"/>
    <property type="match status" value="1"/>
</dbReference>